<dbReference type="PANTHER" id="PTHR30273">
    <property type="entry name" value="PERIPLASMIC SIGNAL SENSOR AND SIGMA FACTOR ACTIVATOR FECR-RELATED"/>
    <property type="match status" value="1"/>
</dbReference>
<dbReference type="InterPro" id="IPR012373">
    <property type="entry name" value="Ferrdict_sens_TM"/>
</dbReference>
<dbReference type="PANTHER" id="PTHR30273:SF2">
    <property type="entry name" value="PROTEIN FECR"/>
    <property type="match status" value="1"/>
</dbReference>
<dbReference type="FunFam" id="2.60.120.1440:FF:000001">
    <property type="entry name" value="Putative anti-sigma factor"/>
    <property type="match status" value="1"/>
</dbReference>
<sequence>MSRYMPQIVKYFFRHQVSDEIASKVQDRLVHTSHDLDPVLRELWDECEEATADDASTETAYRRLLSSLPGSSGSGRLPWLKIAAIWIIPFTLMGLAAFFYASGLKQSRSLSEVVFMHQFTAYGERCMVTLPDSSRVWLNGGSSLIYPSRFVSAERNVCLTGEAFFEVTKDASRPFTVDVNQMKLKVLGTTFNVFSYPDNPKVVATLETGKIEISVANQKKPYVLSPDNQLVLDTKTGDVEVHDVRAADFSVWRIPALHFDEVELMYAFQQIARTYDVKIHIQNSRYNHQTIRAHFNAGESIEGIMAVIKMLIPSLNYEIDGNDIFIR</sequence>
<name>A0A1I0PQ33_9BACT</name>
<dbReference type="Gene3D" id="3.55.50.30">
    <property type="match status" value="1"/>
</dbReference>
<dbReference type="Pfam" id="PF16344">
    <property type="entry name" value="FecR_C"/>
    <property type="match status" value="1"/>
</dbReference>
<keyword evidence="1" id="KW-1133">Transmembrane helix</keyword>
<dbReference type="InterPro" id="IPR006860">
    <property type="entry name" value="FecR"/>
</dbReference>
<evidence type="ECO:0000259" key="2">
    <source>
        <dbReference type="Pfam" id="PF04773"/>
    </source>
</evidence>
<evidence type="ECO:0000259" key="3">
    <source>
        <dbReference type="Pfam" id="PF16344"/>
    </source>
</evidence>
<gene>
    <name evidence="4" type="ORF">SAMN04487850_1929</name>
</gene>
<reference evidence="4 5" key="1">
    <citation type="submission" date="2016-10" db="EMBL/GenBank/DDBJ databases">
        <authorList>
            <person name="de Groot N.N."/>
        </authorList>
    </citation>
    <scope>NUCLEOTIDE SEQUENCE [LARGE SCALE GENOMIC DNA]</scope>
    <source>
        <strain evidence="4 5">TC2-24</strain>
    </source>
</reference>
<accession>A0A1I0PQ33</accession>
<evidence type="ECO:0000313" key="4">
    <source>
        <dbReference type="EMBL" id="SEW16477.1"/>
    </source>
</evidence>
<dbReference type="AlphaFoldDB" id="A0A1I0PQ33"/>
<keyword evidence="5" id="KW-1185">Reference proteome</keyword>
<keyword evidence="1" id="KW-0472">Membrane</keyword>
<dbReference type="Pfam" id="PF04773">
    <property type="entry name" value="FecR"/>
    <property type="match status" value="1"/>
</dbReference>
<feature type="domain" description="Protein FecR C-terminal" evidence="3">
    <location>
        <begin position="257"/>
        <end position="326"/>
    </location>
</feature>
<dbReference type="EMBL" id="FOIQ01000004">
    <property type="protein sequence ID" value="SEW16477.1"/>
    <property type="molecule type" value="Genomic_DNA"/>
</dbReference>
<dbReference type="Gene3D" id="2.60.120.1440">
    <property type="match status" value="1"/>
</dbReference>
<dbReference type="GO" id="GO:0016989">
    <property type="term" value="F:sigma factor antagonist activity"/>
    <property type="evidence" value="ECO:0007669"/>
    <property type="project" value="TreeGrafter"/>
</dbReference>
<dbReference type="Proteomes" id="UP000199373">
    <property type="component" value="Unassembled WGS sequence"/>
</dbReference>
<feature type="domain" description="FecR protein" evidence="2">
    <location>
        <begin position="120"/>
        <end position="211"/>
    </location>
</feature>
<dbReference type="PIRSF" id="PIRSF018266">
    <property type="entry name" value="FecR"/>
    <property type="match status" value="1"/>
</dbReference>
<proteinExistence type="predicted"/>
<keyword evidence="1" id="KW-0812">Transmembrane</keyword>
<protein>
    <submittedName>
        <fullName evidence="4">FecR family protein</fullName>
    </submittedName>
</protein>
<dbReference type="RefSeq" id="WP_143065762.1">
    <property type="nucleotide sequence ID" value="NZ_FOIQ01000004.1"/>
</dbReference>
<organism evidence="4 5">
    <name type="scientific">Prevotella aff. ruminicola Tc2-24</name>
    <dbReference type="NCBI Taxonomy" id="81582"/>
    <lineage>
        <taxon>Bacteria</taxon>
        <taxon>Pseudomonadati</taxon>
        <taxon>Bacteroidota</taxon>
        <taxon>Bacteroidia</taxon>
        <taxon>Bacteroidales</taxon>
        <taxon>Prevotellaceae</taxon>
        <taxon>Prevotella</taxon>
    </lineage>
</organism>
<feature type="transmembrane region" description="Helical" evidence="1">
    <location>
        <begin position="79"/>
        <end position="101"/>
    </location>
</feature>
<evidence type="ECO:0000256" key="1">
    <source>
        <dbReference type="SAM" id="Phobius"/>
    </source>
</evidence>
<evidence type="ECO:0000313" key="5">
    <source>
        <dbReference type="Proteomes" id="UP000199373"/>
    </source>
</evidence>
<dbReference type="InterPro" id="IPR032508">
    <property type="entry name" value="FecR_C"/>
</dbReference>